<keyword evidence="3" id="KW-1185">Reference proteome</keyword>
<feature type="compositionally biased region" description="Polar residues" evidence="1">
    <location>
        <begin position="241"/>
        <end position="277"/>
    </location>
</feature>
<feature type="compositionally biased region" description="Polar residues" evidence="1">
    <location>
        <begin position="661"/>
        <end position="686"/>
    </location>
</feature>
<dbReference type="EMBL" id="KZ302349">
    <property type="protein sequence ID" value="PFH45526.1"/>
    <property type="molecule type" value="Genomic_DNA"/>
</dbReference>
<gene>
    <name evidence="2" type="ORF">AMATHDRAFT_71624</name>
</gene>
<feature type="compositionally biased region" description="Basic and acidic residues" evidence="1">
    <location>
        <begin position="431"/>
        <end position="448"/>
    </location>
</feature>
<feature type="region of interest" description="Disordered" evidence="1">
    <location>
        <begin position="1"/>
        <end position="121"/>
    </location>
</feature>
<feature type="compositionally biased region" description="Basic and acidic residues" evidence="1">
    <location>
        <begin position="698"/>
        <end position="707"/>
    </location>
</feature>
<feature type="compositionally biased region" description="Polar residues" evidence="1">
    <location>
        <begin position="396"/>
        <end position="412"/>
    </location>
</feature>
<feature type="compositionally biased region" description="Low complexity" evidence="1">
    <location>
        <begin position="763"/>
        <end position="773"/>
    </location>
</feature>
<sequence length="1467" mass="159739">MAGFLRKKNKNPPTSPISPPIPSKDHSNRDAAPPPLFTRFATTVNSTKQPSRHPTTGAISSRVVSSPMALGSTTTAPHRNVTLNRTAPQRQQQQHTRESQPPHETLNKTGGGSLPFNQRTTTSSEYTNAGAYTHQPAAVQDAQLSRLPSAAGLTLPRQQHQQQQQQLHQQHADNISRRVPAYDKPLPVPVPTDDDPPPDRSSAIPQNVPATPARRTTALATQSHKPPPPSAFESRAHNVQRGKSASVSGHYQSQQPSTTSLNAMGSWTSSMLQQTTTPPGPGFMRQSIHDIQSTPPQPQLYANHNSTSYNHMRREPPPPAPFEPSRTVLAAPPHTAVHGVPSQSRQSNERLPHRPAPANGFTPALRNGTSALESKPGTHGDRVHHIDHRALLNGASAGSETKTLDSTPNNHGTEFAYDRKQAQSLPDLPNQDEKDEHEETGQDDDIFHDANSSFGMSPMLKGSDAPAPEHALYRGTTPGLQESKTLQQRRQPTPAREDDLHLGTFLPDPIIQNGFSSPNTISNMGAHISFPESSSASPAPTFVRHASPQKHGLPAPVDGLKARNSQLQGSFQQHHPAPHQDVNPLPQFVAPGPAPVRGKPLIFAAMEAKVEQQQPGEEQRVSVRLWDGQQDHTFGQGVSRYMSPPPPAQLPPPVPSPVSPREQSQTRPRNTIDNVRSTINDYTSPLASGEAVPPSRHGNFDGRHEQLRSPSPSSSLRNTTASTTSHRARKLSKPRTQMDLQQQQSQQQRNASTPTPTTPVKHSPLVPVSPGSPSIKKINTTGINDSIQVCVSPTSQEPQIQLPRNGQRGSGIMLLDVDEDPFAKTEGVRMLTTSLGAKDKEKEVDVERMTNRSRAGVDALGNDGTSPMSLSIPYKEGVPTPSPDVDGNGMPLPAGIRAELGAGTVKQVGKRKSRMEAVEAGRKSVFESRPASPASVEGRGRKEHHHEQHKRHSDANSIMFPTYSKGKAKELMFGLVEFVSEPRLLGELLPYLSFYEWCVLAGVSRSIRGVVSEREPLKELVLERFLKTIGYTRWMWEGSDPLPLSLQDLNDYMLGVSTPSHEYARVAALYVRSLGLHPSERDPKLNDTVMRYTAATRSYSRVVLRLRAQAEREAVVHFQSISSAVPPVNVKGNSVSRMSSRAPSPAQSVFSHGNSQNGHMASPSMQSNGAVPAGGSNGLVNAATSGVFKSPLFRLKRAPLLRVFVPSPDGDWLSDKSVLECEAECRRAGIMGLMRVGDVVWDVAVGDEGNVGKLVWDGSYLIDLDYSYSPVGDLPKYLPALAFPPSYFHRVIRSGTTSGNPIVHIDLSPWGEEIAANLQLLQDRVRTETPQGTYHNVVRWVHRSSFVIRPPVHMASSVRARGVGQPPVARSRPSSPGKLPIPNTHGLFVDPGWYGTIVVETEGTNESLGDLQDRCGPGVFPPRAQGVVGKMGINPAADARKVFRVMREKSRPGEIWIKTVSIKEKLL</sequence>
<feature type="region of interest" description="Disordered" evidence="1">
    <location>
        <begin position="919"/>
        <end position="954"/>
    </location>
</feature>
<evidence type="ECO:0000313" key="2">
    <source>
        <dbReference type="EMBL" id="PFH45526.1"/>
    </source>
</evidence>
<dbReference type="Proteomes" id="UP000242287">
    <property type="component" value="Unassembled WGS sequence"/>
</dbReference>
<name>A0A2A9NCM6_9AGAR</name>
<proteinExistence type="predicted"/>
<dbReference type="STRING" id="703135.A0A2A9NCM6"/>
<feature type="compositionally biased region" description="Low complexity" evidence="1">
    <location>
        <begin position="209"/>
        <end position="221"/>
    </location>
</feature>
<feature type="region of interest" description="Disordered" evidence="1">
    <location>
        <begin position="180"/>
        <end position="382"/>
    </location>
</feature>
<feature type="compositionally biased region" description="Polar residues" evidence="1">
    <location>
        <begin position="71"/>
        <end position="88"/>
    </location>
</feature>
<feature type="compositionally biased region" description="Pro residues" evidence="1">
    <location>
        <begin position="13"/>
        <end position="22"/>
    </location>
</feature>
<organism evidence="2 3">
    <name type="scientific">Amanita thiersii Skay4041</name>
    <dbReference type="NCBI Taxonomy" id="703135"/>
    <lineage>
        <taxon>Eukaryota</taxon>
        <taxon>Fungi</taxon>
        <taxon>Dikarya</taxon>
        <taxon>Basidiomycota</taxon>
        <taxon>Agaricomycotina</taxon>
        <taxon>Agaricomycetes</taxon>
        <taxon>Agaricomycetidae</taxon>
        <taxon>Agaricales</taxon>
        <taxon>Pluteineae</taxon>
        <taxon>Amanitaceae</taxon>
        <taxon>Amanita</taxon>
    </lineage>
</organism>
<feature type="region of interest" description="Disordered" evidence="1">
    <location>
        <begin position="633"/>
        <end position="773"/>
    </location>
</feature>
<reference evidence="2 3" key="1">
    <citation type="submission" date="2014-02" db="EMBL/GenBank/DDBJ databases">
        <title>Transposable element dynamics among asymbiotic and ectomycorrhizal Amanita fungi.</title>
        <authorList>
            <consortium name="DOE Joint Genome Institute"/>
            <person name="Hess J."/>
            <person name="Skrede I."/>
            <person name="Wolfe B."/>
            <person name="LaButti K."/>
            <person name="Ohm R.A."/>
            <person name="Grigoriev I.V."/>
            <person name="Pringle A."/>
        </authorList>
    </citation>
    <scope>NUCLEOTIDE SEQUENCE [LARGE SCALE GENOMIC DNA]</scope>
    <source>
        <strain evidence="2 3">SKay4041</strain>
    </source>
</reference>
<feature type="compositionally biased region" description="Low complexity" evidence="1">
    <location>
        <begin position="708"/>
        <end position="717"/>
    </location>
</feature>
<feature type="compositionally biased region" description="Basic residues" evidence="1">
    <location>
        <begin position="941"/>
        <end position="952"/>
    </location>
</feature>
<feature type="compositionally biased region" description="Polar residues" evidence="1">
    <location>
        <begin position="478"/>
        <end position="491"/>
    </location>
</feature>
<feature type="region of interest" description="Disordered" evidence="1">
    <location>
        <begin position="1359"/>
        <end position="1382"/>
    </location>
</feature>
<evidence type="ECO:0000256" key="1">
    <source>
        <dbReference type="SAM" id="MobiDB-lite"/>
    </source>
</evidence>
<feature type="region of interest" description="Disordered" evidence="1">
    <location>
        <begin position="394"/>
        <end position="501"/>
    </location>
</feature>
<feature type="compositionally biased region" description="Basic residues" evidence="1">
    <location>
        <begin position="1"/>
        <end position="10"/>
    </location>
</feature>
<evidence type="ECO:0008006" key="4">
    <source>
        <dbReference type="Google" id="ProtNLM"/>
    </source>
</evidence>
<feature type="region of interest" description="Disordered" evidence="1">
    <location>
        <begin position="1130"/>
        <end position="1172"/>
    </location>
</feature>
<feature type="compositionally biased region" description="Pro residues" evidence="1">
    <location>
        <begin position="643"/>
        <end position="658"/>
    </location>
</feature>
<dbReference type="OrthoDB" id="3365519at2759"/>
<protein>
    <recommendedName>
        <fullName evidence="4">F-box domain-containing protein</fullName>
    </recommendedName>
</protein>
<evidence type="ECO:0000313" key="3">
    <source>
        <dbReference type="Proteomes" id="UP000242287"/>
    </source>
</evidence>
<feature type="compositionally biased region" description="Polar residues" evidence="1">
    <location>
        <begin position="1131"/>
        <end position="1169"/>
    </location>
</feature>
<accession>A0A2A9NCM6</accession>
<feature type="compositionally biased region" description="Polar residues" evidence="1">
    <location>
        <begin position="749"/>
        <end position="760"/>
    </location>
</feature>
<feature type="region of interest" description="Disordered" evidence="1">
    <location>
        <begin position="531"/>
        <end position="550"/>
    </location>
</feature>
<feature type="compositionally biased region" description="Polar residues" evidence="1">
    <location>
        <begin position="289"/>
        <end position="310"/>
    </location>
</feature>
<feature type="compositionally biased region" description="Polar residues" evidence="1">
    <location>
        <begin position="40"/>
        <end position="64"/>
    </location>
</feature>